<dbReference type="Proteomes" id="UP000191554">
    <property type="component" value="Unassembled WGS sequence"/>
</dbReference>
<keyword evidence="1" id="KW-0677">Repeat</keyword>
<evidence type="ECO:0000256" key="1">
    <source>
        <dbReference type="ARBA" id="ARBA00022737"/>
    </source>
</evidence>
<dbReference type="PANTHER" id="PTHR32305:SF15">
    <property type="entry name" value="PROTEIN RHSA-RELATED"/>
    <property type="match status" value="1"/>
</dbReference>
<reference evidence="3 4" key="1">
    <citation type="submission" date="2017-03" db="EMBL/GenBank/DDBJ databases">
        <title>Genome sequence of Clostridium hungatei DSM 14427.</title>
        <authorList>
            <person name="Poehlein A."/>
            <person name="Daniel R."/>
        </authorList>
    </citation>
    <scope>NUCLEOTIDE SEQUENCE [LARGE SCALE GENOMIC DNA]</scope>
    <source>
        <strain evidence="3 4">DSM 14427</strain>
    </source>
</reference>
<protein>
    <submittedName>
        <fullName evidence="3">tRNA(Glu)-specific nuclease WapA</fullName>
        <ecNumber evidence="3">3.1.-.-</ecNumber>
    </submittedName>
</protein>
<dbReference type="InterPro" id="IPR022385">
    <property type="entry name" value="Rhs_assc_core"/>
</dbReference>
<sequence length="270" mass="30026">MQLTSTIGSSIKAYDYDAFGNEKAPDSNDTNLFRYCGEYFDKETGTIYLRARYYDPGIGRFITEDSYWGKDSDPLSLNLYTYCGNNPIMYFDPSGHLSDEYLFRLAGDSPVNSGDYSQIKNPVARVYCAWGNTIPSKRISVLSNASATFWGTEFYLRLLYLYEYKGIDVTQLSRNQLDAIYEEVHMNKVGELMAGLDASAMIAGNIGKYIVKGASKAAVEGAGNKLTTNEAQLKHMFRDAEGHFLQDNPANRAVIEKAAGSSKNLLGVDK</sequence>
<accession>A0A1V4SGX3</accession>
<dbReference type="InterPro" id="IPR050708">
    <property type="entry name" value="T6SS_VgrG/RHS"/>
</dbReference>
<feature type="domain" description="Teneurin-like YD-shell" evidence="2">
    <location>
        <begin position="7"/>
        <end position="88"/>
    </location>
</feature>
<organism evidence="3 4">
    <name type="scientific">Ruminiclostridium hungatei</name>
    <name type="common">Clostridium hungatei</name>
    <dbReference type="NCBI Taxonomy" id="48256"/>
    <lineage>
        <taxon>Bacteria</taxon>
        <taxon>Bacillati</taxon>
        <taxon>Bacillota</taxon>
        <taxon>Clostridia</taxon>
        <taxon>Eubacteriales</taxon>
        <taxon>Oscillospiraceae</taxon>
        <taxon>Ruminiclostridium</taxon>
    </lineage>
</organism>
<name>A0A1V4SGX3_RUMHU</name>
<dbReference type="InterPro" id="IPR056823">
    <property type="entry name" value="TEN-like_YD-shell"/>
</dbReference>
<dbReference type="Pfam" id="PF25023">
    <property type="entry name" value="TEN_YD-shell"/>
    <property type="match status" value="1"/>
</dbReference>
<dbReference type="EMBL" id="MZGX01000021">
    <property type="protein sequence ID" value="OPX43128.1"/>
    <property type="molecule type" value="Genomic_DNA"/>
</dbReference>
<comment type="caution">
    <text evidence="3">The sequence shown here is derived from an EMBL/GenBank/DDBJ whole genome shotgun (WGS) entry which is preliminary data.</text>
</comment>
<evidence type="ECO:0000259" key="2">
    <source>
        <dbReference type="Pfam" id="PF25023"/>
    </source>
</evidence>
<dbReference type="STRING" id="48256.CLHUN_30700"/>
<dbReference type="EC" id="3.1.-.-" evidence="3"/>
<keyword evidence="4" id="KW-1185">Reference proteome</keyword>
<evidence type="ECO:0000313" key="4">
    <source>
        <dbReference type="Proteomes" id="UP000191554"/>
    </source>
</evidence>
<dbReference type="RefSeq" id="WP_242656531.1">
    <property type="nucleotide sequence ID" value="NZ_MZGX01000021.1"/>
</dbReference>
<dbReference type="AlphaFoldDB" id="A0A1V4SGX3"/>
<evidence type="ECO:0000313" key="3">
    <source>
        <dbReference type="EMBL" id="OPX43128.1"/>
    </source>
</evidence>
<dbReference type="Gene3D" id="2.180.10.10">
    <property type="entry name" value="RHS repeat-associated core"/>
    <property type="match status" value="1"/>
</dbReference>
<dbReference type="GO" id="GO:0016787">
    <property type="term" value="F:hydrolase activity"/>
    <property type="evidence" value="ECO:0007669"/>
    <property type="project" value="UniProtKB-KW"/>
</dbReference>
<dbReference type="PANTHER" id="PTHR32305">
    <property type="match status" value="1"/>
</dbReference>
<gene>
    <name evidence="3" type="primary">wapA_10</name>
    <name evidence="3" type="ORF">CLHUN_30700</name>
</gene>
<proteinExistence type="predicted"/>
<keyword evidence="3" id="KW-0378">Hydrolase</keyword>
<dbReference type="NCBIfam" id="TIGR03696">
    <property type="entry name" value="Rhs_assc_core"/>
    <property type="match status" value="1"/>
</dbReference>